<evidence type="ECO:0008006" key="3">
    <source>
        <dbReference type="Google" id="ProtNLM"/>
    </source>
</evidence>
<dbReference type="EMBL" id="QHLQ01000001">
    <property type="protein sequence ID" value="NIZ59853.1"/>
    <property type="molecule type" value="Genomic_DNA"/>
</dbReference>
<evidence type="ECO:0000313" key="2">
    <source>
        <dbReference type="Proteomes" id="UP001429564"/>
    </source>
</evidence>
<organism evidence="1 2">
    <name type="scientific">Parasedimentitalea denitrificans</name>
    <dbReference type="NCBI Taxonomy" id="2211118"/>
    <lineage>
        <taxon>Bacteria</taxon>
        <taxon>Pseudomonadati</taxon>
        <taxon>Pseudomonadota</taxon>
        <taxon>Alphaproteobacteria</taxon>
        <taxon>Rhodobacterales</taxon>
        <taxon>Paracoccaceae</taxon>
        <taxon>Parasedimentitalea</taxon>
    </lineage>
</organism>
<dbReference type="Proteomes" id="UP001429564">
    <property type="component" value="Unassembled WGS sequence"/>
</dbReference>
<proteinExistence type="predicted"/>
<evidence type="ECO:0000313" key="1">
    <source>
        <dbReference type="EMBL" id="NIZ59853.1"/>
    </source>
</evidence>
<reference evidence="1 2" key="1">
    <citation type="submission" date="2018-05" db="EMBL/GenBank/DDBJ databases">
        <authorList>
            <person name="Zhang Y.-J."/>
        </authorList>
    </citation>
    <scope>NUCLEOTIDE SEQUENCE [LARGE SCALE GENOMIC DNA]</scope>
    <source>
        <strain evidence="1 2">CY04</strain>
    </source>
</reference>
<keyword evidence="2" id="KW-1185">Reference proteome</keyword>
<sequence length="104" mass="11762">MSDQPNTSELPPCRCKTNVCGDLGECLLCDAISGEKCRKPDWVPSDEFVARLSRLAEQVEHVCPHCGHDNRRDKELDDRRNMDRAKSLGQKIVEIDTQLALKPE</sequence>
<comment type="caution">
    <text evidence="1">The sequence shown here is derived from an EMBL/GenBank/DDBJ whole genome shotgun (WGS) entry which is preliminary data.</text>
</comment>
<gene>
    <name evidence="1" type="ORF">DL239_02555</name>
</gene>
<accession>A0ABX0W3D8</accession>
<protein>
    <recommendedName>
        <fullName evidence="3">Cysteine-rich CWC</fullName>
    </recommendedName>
</protein>
<name>A0ABX0W3D8_9RHOB</name>